<reference evidence="2 3" key="1">
    <citation type="journal article" date="2017" name="Curr. Biol.">
        <title>Genome architecture and evolution of a unichromosomal asexual nematode.</title>
        <authorList>
            <person name="Fradin H."/>
            <person name="Zegar C."/>
            <person name="Gutwein M."/>
            <person name="Lucas J."/>
            <person name="Kovtun M."/>
            <person name="Corcoran D."/>
            <person name="Baugh L.R."/>
            <person name="Kiontke K."/>
            <person name="Gunsalus K."/>
            <person name="Fitch D.H."/>
            <person name="Piano F."/>
        </authorList>
    </citation>
    <scope>NUCLEOTIDE SEQUENCE [LARGE SCALE GENOMIC DNA]</scope>
    <source>
        <strain evidence="2">PF1309</strain>
    </source>
</reference>
<organism evidence="2 3">
    <name type="scientific">Diploscapter pachys</name>
    <dbReference type="NCBI Taxonomy" id="2018661"/>
    <lineage>
        <taxon>Eukaryota</taxon>
        <taxon>Metazoa</taxon>
        <taxon>Ecdysozoa</taxon>
        <taxon>Nematoda</taxon>
        <taxon>Chromadorea</taxon>
        <taxon>Rhabditida</taxon>
        <taxon>Rhabditina</taxon>
        <taxon>Rhabditomorpha</taxon>
        <taxon>Rhabditoidea</taxon>
        <taxon>Rhabditidae</taxon>
        <taxon>Diploscapter</taxon>
    </lineage>
</organism>
<feature type="compositionally biased region" description="Low complexity" evidence="1">
    <location>
        <begin position="34"/>
        <end position="44"/>
    </location>
</feature>
<protein>
    <submittedName>
        <fullName evidence="2">Uncharacterized protein</fullName>
    </submittedName>
</protein>
<feature type="region of interest" description="Disordered" evidence="1">
    <location>
        <begin position="33"/>
        <end position="52"/>
    </location>
</feature>
<name>A0A2A2KEJ2_9BILA</name>
<gene>
    <name evidence="2" type="ORF">WR25_03488</name>
</gene>
<sequence length="77" mass="8137">MRSVDNYLDMRLDPNSPIRTFPSSTADITSNSTAFFRSPPRASSAPPPIRQAKHPSIAIAGAARATDPSGPSIRTAA</sequence>
<comment type="caution">
    <text evidence="2">The sequence shown here is derived from an EMBL/GenBank/DDBJ whole genome shotgun (WGS) entry which is preliminary data.</text>
</comment>
<dbReference type="Proteomes" id="UP000218231">
    <property type="component" value="Unassembled WGS sequence"/>
</dbReference>
<dbReference type="EMBL" id="LIAE01008791">
    <property type="protein sequence ID" value="PAV72436.1"/>
    <property type="molecule type" value="Genomic_DNA"/>
</dbReference>
<proteinExistence type="predicted"/>
<evidence type="ECO:0000313" key="3">
    <source>
        <dbReference type="Proteomes" id="UP000218231"/>
    </source>
</evidence>
<evidence type="ECO:0000313" key="2">
    <source>
        <dbReference type="EMBL" id="PAV72436.1"/>
    </source>
</evidence>
<keyword evidence="3" id="KW-1185">Reference proteome</keyword>
<evidence type="ECO:0000256" key="1">
    <source>
        <dbReference type="SAM" id="MobiDB-lite"/>
    </source>
</evidence>
<feature type="region of interest" description="Disordered" evidence="1">
    <location>
        <begin position="1"/>
        <end position="25"/>
    </location>
</feature>
<accession>A0A2A2KEJ2</accession>
<dbReference type="AlphaFoldDB" id="A0A2A2KEJ2"/>